<protein>
    <recommendedName>
        <fullName evidence="3">Gamma-glutamylcyclotransferase AIG2-like domain-containing protein</fullName>
    </recommendedName>
</protein>
<dbReference type="InterPro" id="IPR036568">
    <property type="entry name" value="GGCT-like_sf"/>
</dbReference>
<organism evidence="2">
    <name type="scientific">marine metagenome</name>
    <dbReference type="NCBI Taxonomy" id="408172"/>
    <lineage>
        <taxon>unclassified sequences</taxon>
        <taxon>metagenomes</taxon>
        <taxon>ecological metagenomes</taxon>
    </lineage>
</organism>
<sequence length="169" mass="19179">MQDYLYFSYGSNMSSMRLKKRVESAEVISSGILENHKLVFHKKSTEDGSGKCDAFLTNSPNDKVYGVIYSIHKNDLNRLDSFEDPNGGYRKEDVDIAIANGEKVKAFTYIATNIEKSLLPFSWYKYHVLHGAVENNLPPDYISFIDSFNSVTDPDKENAADELSIYLKN</sequence>
<evidence type="ECO:0008006" key="3">
    <source>
        <dbReference type="Google" id="ProtNLM"/>
    </source>
</evidence>
<keyword evidence="1" id="KW-0456">Lyase</keyword>
<dbReference type="InterPro" id="IPR017939">
    <property type="entry name" value="G-Glutamylcylcotransferase"/>
</dbReference>
<dbReference type="CDD" id="cd06661">
    <property type="entry name" value="GGCT_like"/>
    <property type="match status" value="1"/>
</dbReference>
<feature type="non-terminal residue" evidence="2">
    <location>
        <position position="169"/>
    </location>
</feature>
<dbReference type="Gene3D" id="3.10.490.10">
    <property type="entry name" value="Gamma-glutamyl cyclotransferase-like"/>
    <property type="match status" value="1"/>
</dbReference>
<evidence type="ECO:0000256" key="1">
    <source>
        <dbReference type="ARBA" id="ARBA00023239"/>
    </source>
</evidence>
<dbReference type="AlphaFoldDB" id="A0A383DAL5"/>
<proteinExistence type="predicted"/>
<dbReference type="Pfam" id="PF13772">
    <property type="entry name" value="AIG2_2"/>
    <property type="match status" value="1"/>
</dbReference>
<gene>
    <name evidence="2" type="ORF">METZ01_LOCUS494169</name>
</gene>
<dbReference type="GO" id="GO:0003839">
    <property type="term" value="F:gamma-glutamylcyclotransferase activity"/>
    <property type="evidence" value="ECO:0007669"/>
    <property type="project" value="InterPro"/>
</dbReference>
<accession>A0A383DAL5</accession>
<dbReference type="SUPFAM" id="SSF110857">
    <property type="entry name" value="Gamma-glutamyl cyclotransferase-like"/>
    <property type="match status" value="1"/>
</dbReference>
<dbReference type="InterPro" id="IPR013024">
    <property type="entry name" value="GGCT-like"/>
</dbReference>
<dbReference type="EMBL" id="UINC01215571">
    <property type="protein sequence ID" value="SVE41315.1"/>
    <property type="molecule type" value="Genomic_DNA"/>
</dbReference>
<reference evidence="2" key="1">
    <citation type="submission" date="2018-05" db="EMBL/GenBank/DDBJ databases">
        <authorList>
            <person name="Lanie J.A."/>
            <person name="Ng W.-L."/>
            <person name="Kazmierczak K.M."/>
            <person name="Andrzejewski T.M."/>
            <person name="Davidsen T.M."/>
            <person name="Wayne K.J."/>
            <person name="Tettelin H."/>
            <person name="Glass J.I."/>
            <person name="Rusch D."/>
            <person name="Podicherti R."/>
            <person name="Tsui H.-C.T."/>
            <person name="Winkler M.E."/>
        </authorList>
    </citation>
    <scope>NUCLEOTIDE SEQUENCE</scope>
</reference>
<dbReference type="PANTHER" id="PTHR12935">
    <property type="entry name" value="GAMMA-GLUTAMYLCYCLOTRANSFERASE"/>
    <property type="match status" value="1"/>
</dbReference>
<name>A0A383DAL5_9ZZZZ</name>
<dbReference type="PANTHER" id="PTHR12935:SF0">
    <property type="entry name" value="GAMMA-GLUTAMYLCYCLOTRANSFERASE"/>
    <property type="match status" value="1"/>
</dbReference>
<evidence type="ECO:0000313" key="2">
    <source>
        <dbReference type="EMBL" id="SVE41315.1"/>
    </source>
</evidence>